<reference evidence="2" key="1">
    <citation type="submission" date="2021-10" db="EMBL/GenBank/DDBJ databases">
        <authorList>
            <person name="Piombo E."/>
        </authorList>
    </citation>
    <scope>NUCLEOTIDE SEQUENCE</scope>
</reference>
<evidence type="ECO:0000259" key="1">
    <source>
        <dbReference type="Pfam" id="PF07985"/>
    </source>
</evidence>
<evidence type="ECO:0000313" key="2">
    <source>
        <dbReference type="EMBL" id="CAH0039801.1"/>
    </source>
</evidence>
<name>A0A9N9YTC3_9HYPO</name>
<dbReference type="Proteomes" id="UP000696573">
    <property type="component" value="Unassembled WGS sequence"/>
</dbReference>
<organism evidence="2 3">
    <name type="scientific">Clonostachys rhizophaga</name>
    <dbReference type="NCBI Taxonomy" id="160324"/>
    <lineage>
        <taxon>Eukaryota</taxon>
        <taxon>Fungi</taxon>
        <taxon>Dikarya</taxon>
        <taxon>Ascomycota</taxon>
        <taxon>Pezizomycotina</taxon>
        <taxon>Sordariomycetes</taxon>
        <taxon>Hypocreomycetidae</taxon>
        <taxon>Hypocreales</taxon>
        <taxon>Bionectriaceae</taxon>
        <taxon>Clonostachys</taxon>
    </lineage>
</organism>
<gene>
    <name evidence="2" type="ORF">CRHIZ90672A_00005744</name>
</gene>
<sequence>MAEMAFTSDFLKDEREMITTSLTATSLVSRDAEQRDLRKLQAAWNRGWLTWGSNPDHAELLQSLELLAPKLPEISKVLCLGLGTLSGDRLVDEKARDGRINYQNITQHMFAVTLTKTLSKLLGTRIPLMAFDLEYSENDKKILSSNEIEVIEGYVAVTEIDNKTLVVSLDPTFPLDQVISDFAKPAAMIWDQAVSVPKTTLRVYYDKFFTAPLRFGKTHVAIRKPIIDDLANAMETELEMPKMIGMAKHGCGKTYMDDMDGVVIVDYEPEDEWVFLE</sequence>
<dbReference type="PANTHER" id="PTHR42080">
    <property type="entry name" value="SRR1 DOMAIN-CONTAINING PROTEIN"/>
    <property type="match status" value="1"/>
</dbReference>
<protein>
    <recommendedName>
        <fullName evidence="1">SRR1-like domain-containing protein</fullName>
    </recommendedName>
</protein>
<accession>A0A9N9YTC3</accession>
<comment type="caution">
    <text evidence="2">The sequence shown here is derived from an EMBL/GenBank/DDBJ whole genome shotgun (WGS) entry which is preliminary data.</text>
</comment>
<keyword evidence="3" id="KW-1185">Reference proteome</keyword>
<proteinExistence type="predicted"/>
<dbReference type="InterPro" id="IPR012942">
    <property type="entry name" value="SRR1-like"/>
</dbReference>
<dbReference type="PANTHER" id="PTHR42080:SF1">
    <property type="entry name" value="SRR1-LIKE DOMAIN-CONTAINING PROTEIN"/>
    <property type="match status" value="1"/>
</dbReference>
<dbReference type="EMBL" id="CABFNQ020000762">
    <property type="protein sequence ID" value="CAH0039801.1"/>
    <property type="molecule type" value="Genomic_DNA"/>
</dbReference>
<dbReference type="Pfam" id="PF07985">
    <property type="entry name" value="SRR1"/>
    <property type="match status" value="1"/>
</dbReference>
<dbReference type="OrthoDB" id="5230585at2759"/>
<dbReference type="AlphaFoldDB" id="A0A9N9YTC3"/>
<evidence type="ECO:0000313" key="3">
    <source>
        <dbReference type="Proteomes" id="UP000696573"/>
    </source>
</evidence>
<feature type="domain" description="SRR1-like" evidence="1">
    <location>
        <begin position="65"/>
        <end position="192"/>
    </location>
</feature>